<comment type="caution">
    <text evidence="11">Lacks conserved residue(s) required for the propagation of feature annotation.</text>
</comment>
<keyword evidence="8" id="KW-0106">Calcium</keyword>
<dbReference type="Proteomes" id="UP001153292">
    <property type="component" value="Chromosome 24"/>
</dbReference>
<feature type="compositionally biased region" description="Polar residues" evidence="12">
    <location>
        <begin position="555"/>
        <end position="579"/>
    </location>
</feature>
<dbReference type="Pfam" id="PF12662">
    <property type="entry name" value="cEGF"/>
    <property type="match status" value="2"/>
</dbReference>
<feature type="compositionally biased region" description="Pro residues" evidence="12">
    <location>
        <begin position="912"/>
        <end position="924"/>
    </location>
</feature>
<dbReference type="PANTHER" id="PTHR24034">
    <property type="entry name" value="EGF-LIKE DOMAIN-CONTAINING PROTEIN"/>
    <property type="match status" value="1"/>
</dbReference>
<evidence type="ECO:0000256" key="4">
    <source>
        <dbReference type="ARBA" id="ARBA00022530"/>
    </source>
</evidence>
<feature type="domain" description="EGF-like" evidence="14">
    <location>
        <begin position="1069"/>
        <end position="1106"/>
    </location>
</feature>
<feature type="chain" id="PRO_5047434645" description="EGF-like domain-containing protein" evidence="13">
    <location>
        <begin position="19"/>
        <end position="1384"/>
    </location>
</feature>
<dbReference type="CDD" id="cd00054">
    <property type="entry name" value="EGF_CA"/>
    <property type="match status" value="5"/>
</dbReference>
<dbReference type="InterPro" id="IPR001881">
    <property type="entry name" value="EGF-like_Ca-bd_dom"/>
</dbReference>
<reference evidence="15" key="1">
    <citation type="submission" date="2021-12" db="EMBL/GenBank/DDBJ databases">
        <authorList>
            <person name="King R."/>
        </authorList>
    </citation>
    <scope>NUCLEOTIDE SEQUENCE</scope>
</reference>
<evidence type="ECO:0000256" key="2">
    <source>
        <dbReference type="ARBA" id="ARBA00006127"/>
    </source>
</evidence>
<comment type="similarity">
    <text evidence="2">Belongs to the fibulin family.</text>
</comment>
<dbReference type="SUPFAM" id="SSF57184">
    <property type="entry name" value="Growth factor receptor domain"/>
    <property type="match status" value="5"/>
</dbReference>
<evidence type="ECO:0000256" key="13">
    <source>
        <dbReference type="SAM" id="SignalP"/>
    </source>
</evidence>
<feature type="signal peptide" evidence="13">
    <location>
        <begin position="1"/>
        <end position="18"/>
    </location>
</feature>
<feature type="domain" description="EGF-like" evidence="14">
    <location>
        <begin position="1027"/>
        <end position="1068"/>
    </location>
</feature>
<dbReference type="InterPro" id="IPR055088">
    <property type="entry name" value="Fibulin_C"/>
</dbReference>
<feature type="compositionally biased region" description="Low complexity" evidence="12">
    <location>
        <begin position="580"/>
        <end position="591"/>
    </location>
</feature>
<keyword evidence="7" id="KW-0677">Repeat</keyword>
<dbReference type="PANTHER" id="PTHR24034:SF209">
    <property type="entry name" value="EGF-LIKE DOMAIN-CONTAINING PROTEIN"/>
    <property type="match status" value="1"/>
</dbReference>
<feature type="compositionally biased region" description="Low complexity" evidence="12">
    <location>
        <begin position="803"/>
        <end position="843"/>
    </location>
</feature>
<feature type="compositionally biased region" description="Basic and acidic residues" evidence="12">
    <location>
        <begin position="644"/>
        <end position="665"/>
    </location>
</feature>
<evidence type="ECO:0000313" key="16">
    <source>
        <dbReference type="Proteomes" id="UP001153292"/>
    </source>
</evidence>
<dbReference type="Gene3D" id="2.10.25.10">
    <property type="entry name" value="Laminin"/>
    <property type="match status" value="13"/>
</dbReference>
<keyword evidence="16" id="KW-1185">Reference proteome</keyword>
<dbReference type="SUPFAM" id="SSF57196">
    <property type="entry name" value="EGF/Laminin"/>
    <property type="match status" value="1"/>
</dbReference>
<dbReference type="InterPro" id="IPR009030">
    <property type="entry name" value="Growth_fac_rcpt_cys_sf"/>
</dbReference>
<feature type="region of interest" description="Disordered" evidence="12">
    <location>
        <begin position="154"/>
        <end position="176"/>
    </location>
</feature>
<dbReference type="EMBL" id="OU963917">
    <property type="protein sequence ID" value="CAH0403551.1"/>
    <property type="molecule type" value="Genomic_DNA"/>
</dbReference>
<evidence type="ECO:0000256" key="10">
    <source>
        <dbReference type="ARBA" id="ARBA00023180"/>
    </source>
</evidence>
<dbReference type="InterPro" id="IPR018097">
    <property type="entry name" value="EGF_Ca-bd_CS"/>
</dbReference>
<dbReference type="SMART" id="SM00181">
    <property type="entry name" value="EGF"/>
    <property type="match status" value="10"/>
</dbReference>
<comment type="subcellular location">
    <subcellularLocation>
        <location evidence="1">Secreted</location>
        <location evidence="1">Extracellular space</location>
        <location evidence="1">Extracellular matrix</location>
    </subcellularLocation>
</comment>
<keyword evidence="4" id="KW-0272">Extracellular matrix</keyword>
<feature type="region of interest" description="Disordered" evidence="12">
    <location>
        <begin position="908"/>
        <end position="979"/>
    </location>
</feature>
<evidence type="ECO:0000256" key="6">
    <source>
        <dbReference type="ARBA" id="ARBA00022729"/>
    </source>
</evidence>
<feature type="domain" description="EGF-like" evidence="14">
    <location>
        <begin position="451"/>
        <end position="489"/>
    </location>
</feature>
<evidence type="ECO:0000256" key="3">
    <source>
        <dbReference type="ARBA" id="ARBA00022525"/>
    </source>
</evidence>
<dbReference type="Pfam" id="PF22914">
    <property type="entry name" value="Fibulin_C"/>
    <property type="match status" value="1"/>
</dbReference>
<evidence type="ECO:0000259" key="14">
    <source>
        <dbReference type="PROSITE" id="PS50026"/>
    </source>
</evidence>
<evidence type="ECO:0000256" key="8">
    <source>
        <dbReference type="ARBA" id="ARBA00022837"/>
    </source>
</evidence>
<evidence type="ECO:0000256" key="5">
    <source>
        <dbReference type="ARBA" id="ARBA00022536"/>
    </source>
</evidence>
<dbReference type="Pfam" id="PF07645">
    <property type="entry name" value="EGF_CA"/>
    <property type="match status" value="10"/>
</dbReference>
<organism evidence="15 16">
    <name type="scientific">Chilo suppressalis</name>
    <name type="common">Asiatic rice borer moth</name>
    <dbReference type="NCBI Taxonomy" id="168631"/>
    <lineage>
        <taxon>Eukaryota</taxon>
        <taxon>Metazoa</taxon>
        <taxon>Ecdysozoa</taxon>
        <taxon>Arthropoda</taxon>
        <taxon>Hexapoda</taxon>
        <taxon>Insecta</taxon>
        <taxon>Pterygota</taxon>
        <taxon>Neoptera</taxon>
        <taxon>Endopterygota</taxon>
        <taxon>Lepidoptera</taxon>
        <taxon>Glossata</taxon>
        <taxon>Ditrysia</taxon>
        <taxon>Pyraloidea</taxon>
        <taxon>Crambidae</taxon>
        <taxon>Crambinae</taxon>
        <taxon>Chilo</taxon>
    </lineage>
</organism>
<keyword evidence="3" id="KW-0964">Secreted</keyword>
<dbReference type="SMART" id="SM00179">
    <property type="entry name" value="EGF_CA"/>
    <property type="match status" value="14"/>
</dbReference>
<gene>
    <name evidence="15" type="ORF">CHILSU_LOCUS6827</name>
</gene>
<dbReference type="PROSITE" id="PS01186">
    <property type="entry name" value="EGF_2"/>
    <property type="match status" value="1"/>
</dbReference>
<keyword evidence="6 13" id="KW-0732">Signal</keyword>
<feature type="compositionally biased region" description="Pro residues" evidence="12">
    <location>
        <begin position="631"/>
        <end position="643"/>
    </location>
</feature>
<accession>A0ABN8BB82</accession>
<feature type="compositionally biased region" description="Low complexity" evidence="12">
    <location>
        <begin position="598"/>
        <end position="626"/>
    </location>
</feature>
<keyword evidence="5 11" id="KW-0245">EGF-like domain</keyword>
<dbReference type="PROSITE" id="PS50026">
    <property type="entry name" value="EGF_3"/>
    <property type="match status" value="5"/>
</dbReference>
<dbReference type="InterPro" id="IPR050751">
    <property type="entry name" value="ECM_structural_protein"/>
</dbReference>
<feature type="compositionally biased region" description="Basic and acidic residues" evidence="12">
    <location>
        <begin position="162"/>
        <end position="176"/>
    </location>
</feature>
<evidence type="ECO:0000256" key="7">
    <source>
        <dbReference type="ARBA" id="ARBA00022737"/>
    </source>
</evidence>
<feature type="compositionally biased region" description="Acidic residues" evidence="12">
    <location>
        <begin position="540"/>
        <end position="553"/>
    </location>
</feature>
<keyword evidence="10" id="KW-0325">Glycoprotein</keyword>
<evidence type="ECO:0000256" key="12">
    <source>
        <dbReference type="SAM" id="MobiDB-lite"/>
    </source>
</evidence>
<dbReference type="PROSITE" id="PS01187">
    <property type="entry name" value="EGF_CA"/>
    <property type="match status" value="6"/>
</dbReference>
<evidence type="ECO:0000256" key="1">
    <source>
        <dbReference type="ARBA" id="ARBA00004498"/>
    </source>
</evidence>
<dbReference type="InterPro" id="IPR000742">
    <property type="entry name" value="EGF"/>
</dbReference>
<evidence type="ECO:0000313" key="15">
    <source>
        <dbReference type="EMBL" id="CAH0403551.1"/>
    </source>
</evidence>
<keyword evidence="9" id="KW-1015">Disulfide bond</keyword>
<name>A0ABN8BB82_CHISP</name>
<evidence type="ECO:0000256" key="9">
    <source>
        <dbReference type="ARBA" id="ARBA00023157"/>
    </source>
</evidence>
<feature type="domain" description="EGF-like" evidence="14">
    <location>
        <begin position="872"/>
        <end position="904"/>
    </location>
</feature>
<feature type="compositionally biased region" description="Low complexity" evidence="12">
    <location>
        <begin position="666"/>
        <end position="682"/>
    </location>
</feature>
<proteinExistence type="inferred from homology"/>
<feature type="region of interest" description="Disordered" evidence="12">
    <location>
        <begin position="801"/>
        <end position="847"/>
    </location>
</feature>
<protein>
    <recommendedName>
        <fullName evidence="14">EGF-like domain-containing protein</fullName>
    </recommendedName>
</protein>
<sequence>MRLYCFVVPLVFFGLSNGDRTESELNEVCCNHGSQYSLKSSGDCEEADIPKDLETEDEKEICKSVAIGCCQEYKHMDECTAGMKYAIEKRCNKPSSEVGKTCCEECSLGRWIGESQGREGCSSGVEDFFDPSAILRKNAYTKCCQEAAEEAEKTTEAATTTTERRETTTEKRVQPTTEKKETCQKNSCEHVCNDEDGHVHCQCHEGYRLQSDKRSCKDINECAEAIDDLCVAEDTVCHNTAGSFKCVPIKKRDVGITCPPGFKRNVQNQVCDDINECQLARPPCPKYLCENTIGGYKCGGKPGKPFQEAAPGVTTEPPSVTPAAPKNDICPPGFRAGPDDECVDINECDERLDDCQRLSQHCINTHGGFFCQDHVSKRCAPGFKVNPQTGICEDIDECEESSEVCKRSEICVNLPGAYNCKSKISTLPKLGSTRICQEGTRLKPGSTICEDVDECREGSHLCDQFQYCINTYGGHECRCKSGFELDSTSGACVDIDECGLKLDKCGPNLHCLNVLGSYTCTRRAPTTTSTTVQPIGDYYYDSEEDYPAPDDVPESNVNPKPTSRVTPSVPTYATYPTNPSSSRTISTTGRTPYTSRQPYRPTYPTLPPTSTTEVTVTSTVPTQTTPKAEPTRPPYIPRPPELPPRPDNRPRYPEYRPTRPTEVPRRPLYPSTPTTTTDSPRTFETLTEVSVTPPGNPEVLEKDKNPDGSYGLNTSDVPKDTWTNVIGRDKPEEPDFDINNLHCLYGLERDAQGNCVDINECETNRHICSGLEMCVNMEGGYRCECVPGYHRDSSGWCVPTRPPVSQRTTTSTSTARTTTSTTARTTTSTPTSVGTTPRTWYTPPVRPRRPVLPASSCQMGFTFNPTVGGCVDIDECSIRNTCDENEECHNLEGGYYCKCGQRCRAEKEKPAYEPPSAQPQPRDPYPASHDPYPAPHDTHPASRDPYPAPHDPHPPSRDPYPAPRDPHPAPREPVPDPDSNVITVGAQYGQRGPRMLRPTFTRLPNSGAIVTSCPWGYRLTPDKHCYDIDECAKNVSKCGPEQRCENFYGGYSCQCPAGHKLYGKDGCEDIDECRYGSPCSYNSKCVNTVGSYRCECGEGFRSSSSNDKVCVDIDECAETPEVCHQSCANAWGGYRCYCKRGYRLDTDNRTCTDVDECTEWQVAGTGLVSRGRTRLCGGSCVNEPGSYRCSCPSGYRLGDDGKSCIDIDECETGEATCAASRDPGYVCQNTRGSYHCHHIQCPRGYKLEAQHRCSRIQRSCPITDWNCLQQPTTYSYNFITFVANIYMPSGSVDLFTMHGPSWRESVVSFELRMIDVQAGSGVQPADLRCFDMRPTNNVCVISLLCSLGGPQVAELELTMSLYQRGQFAGNAVARLIIIVSEYEF</sequence>
<dbReference type="InterPro" id="IPR026823">
    <property type="entry name" value="cEGF"/>
</dbReference>
<dbReference type="InterPro" id="IPR049883">
    <property type="entry name" value="NOTCH1_EGF-like"/>
</dbReference>
<evidence type="ECO:0000256" key="11">
    <source>
        <dbReference type="PROSITE-ProRule" id="PRU00076"/>
    </source>
</evidence>
<feature type="compositionally biased region" description="Basic and acidic residues" evidence="12">
    <location>
        <begin position="964"/>
        <end position="974"/>
    </location>
</feature>
<dbReference type="PROSITE" id="PS00010">
    <property type="entry name" value="ASX_HYDROXYL"/>
    <property type="match status" value="5"/>
</dbReference>
<dbReference type="InterPro" id="IPR000152">
    <property type="entry name" value="EGF-type_Asp/Asn_hydroxyl_site"/>
</dbReference>
<feature type="domain" description="EGF-like" evidence="14">
    <location>
        <begin position="757"/>
        <end position="795"/>
    </location>
</feature>
<feature type="region of interest" description="Disordered" evidence="12">
    <location>
        <begin position="526"/>
        <end position="716"/>
    </location>
</feature>